<dbReference type="Proteomes" id="UP000295510">
    <property type="component" value="Unassembled WGS sequence"/>
</dbReference>
<dbReference type="EMBL" id="SNYL01000009">
    <property type="protein sequence ID" value="TDQ42445.1"/>
    <property type="molecule type" value="Genomic_DNA"/>
</dbReference>
<dbReference type="Gene3D" id="1.10.287.470">
    <property type="entry name" value="Helix hairpin bin"/>
    <property type="match status" value="1"/>
</dbReference>
<dbReference type="InterPro" id="IPR058649">
    <property type="entry name" value="CzcB_C"/>
</dbReference>
<sequence>MASPTGQARRRWAFWLAAGLASLALSGAWAQAPQVPVAEVTLRLVGEGLTLDGTLQAVKQSTLSAQASGRILELHVKAGDRVRAGQVLAVIDDRLTQAGVAQARAGVAQAEAAIAQAEVELRDAQAHLQRTRELRAQNFVAQAALDMAEARHRAAEAGVAQAKAAATQARAGESQSALAQGFTRLTAPYDGYVLATHAEAGDLAAPGVPVLTVYAPQPLRAVVHVPASRAHLAQQARRVEVELPDPQGTQWVAPVRQTRLPAADPVSQTVEWRLDLAPEHAERVVPGQQTRVRFVAGDQQRLVVPASAVLRRGELTAVYVAGPNGFVLRAVRLGAHHGDAGVEVLTGVKAGDRVALDPVRAGLAGAQAAR</sequence>
<dbReference type="OrthoDB" id="9806939at2"/>
<reference evidence="6 7" key="1">
    <citation type="submission" date="2019-03" db="EMBL/GenBank/DDBJ databases">
        <title>Genomic Encyclopedia of Type Strains, Phase IV (KMG-IV): sequencing the most valuable type-strain genomes for metagenomic binning, comparative biology and taxonomic classification.</title>
        <authorList>
            <person name="Goeker M."/>
        </authorList>
    </citation>
    <scope>NUCLEOTIDE SEQUENCE [LARGE SCALE GENOMIC DNA]</scope>
    <source>
        <strain evidence="6 7">DSM 19605</strain>
    </source>
</reference>
<evidence type="ECO:0000256" key="1">
    <source>
        <dbReference type="ARBA" id="ARBA00009477"/>
    </source>
</evidence>
<gene>
    <name evidence="6" type="ORF">DFR43_10914</name>
</gene>
<evidence type="ECO:0000256" key="2">
    <source>
        <dbReference type="SAM" id="Coils"/>
    </source>
</evidence>
<evidence type="ECO:0000313" key="6">
    <source>
        <dbReference type="EMBL" id="TDQ42445.1"/>
    </source>
</evidence>
<feature type="domain" description="Multidrug resistance protein MdtA-like barrel-sandwich hybrid" evidence="4">
    <location>
        <begin position="61"/>
        <end position="207"/>
    </location>
</feature>
<name>A0A4R6UCG0_9BURK</name>
<comment type="caution">
    <text evidence="6">The sequence shown here is derived from an EMBL/GenBank/DDBJ whole genome shotgun (WGS) entry which is preliminary data.</text>
</comment>
<feature type="chain" id="PRO_5020954485" evidence="3">
    <location>
        <begin position="31"/>
        <end position="370"/>
    </location>
</feature>
<organism evidence="6 7">
    <name type="scientific">Tepidicella xavieri</name>
    <dbReference type="NCBI Taxonomy" id="360241"/>
    <lineage>
        <taxon>Bacteria</taxon>
        <taxon>Pseudomonadati</taxon>
        <taxon>Pseudomonadota</taxon>
        <taxon>Betaproteobacteria</taxon>
        <taxon>Burkholderiales</taxon>
        <taxon>Tepidicella</taxon>
    </lineage>
</organism>
<keyword evidence="7" id="KW-1185">Reference proteome</keyword>
<accession>A0A4R6UCG0</accession>
<dbReference type="NCBIfam" id="TIGR01730">
    <property type="entry name" value="RND_mfp"/>
    <property type="match status" value="1"/>
</dbReference>
<dbReference type="InterPro" id="IPR006143">
    <property type="entry name" value="RND_pump_MFP"/>
</dbReference>
<feature type="domain" description="CzcB-like C-terminal circularly permuted SH3-like" evidence="5">
    <location>
        <begin position="303"/>
        <end position="356"/>
    </location>
</feature>
<dbReference type="GO" id="GO:1990281">
    <property type="term" value="C:efflux pump complex"/>
    <property type="evidence" value="ECO:0007669"/>
    <property type="project" value="TreeGrafter"/>
</dbReference>
<dbReference type="Gene3D" id="2.40.420.20">
    <property type="match status" value="1"/>
</dbReference>
<dbReference type="Gene3D" id="2.40.30.170">
    <property type="match status" value="1"/>
</dbReference>
<evidence type="ECO:0000259" key="4">
    <source>
        <dbReference type="Pfam" id="PF25917"/>
    </source>
</evidence>
<dbReference type="InterPro" id="IPR058625">
    <property type="entry name" value="MdtA-like_BSH"/>
</dbReference>
<dbReference type="GO" id="GO:0015562">
    <property type="term" value="F:efflux transmembrane transporter activity"/>
    <property type="evidence" value="ECO:0007669"/>
    <property type="project" value="TreeGrafter"/>
</dbReference>
<dbReference type="SUPFAM" id="SSF111369">
    <property type="entry name" value="HlyD-like secretion proteins"/>
    <property type="match status" value="1"/>
</dbReference>
<dbReference type="PANTHER" id="PTHR30469">
    <property type="entry name" value="MULTIDRUG RESISTANCE PROTEIN MDTA"/>
    <property type="match status" value="1"/>
</dbReference>
<dbReference type="PANTHER" id="PTHR30469:SF18">
    <property type="entry name" value="RESISTANCE-NODULATION-CELL DIVISION (RND) EFFLUX MEMBRANE FUSION PROTEIN-RELATED"/>
    <property type="match status" value="1"/>
</dbReference>
<dbReference type="Pfam" id="PF25975">
    <property type="entry name" value="CzcB_C"/>
    <property type="match status" value="1"/>
</dbReference>
<proteinExistence type="inferred from homology"/>
<comment type="similarity">
    <text evidence="1">Belongs to the membrane fusion protein (MFP) (TC 8.A.1) family.</text>
</comment>
<dbReference type="AlphaFoldDB" id="A0A4R6UCG0"/>
<feature type="coiled-coil region" evidence="2">
    <location>
        <begin position="100"/>
        <end position="165"/>
    </location>
</feature>
<evidence type="ECO:0000313" key="7">
    <source>
        <dbReference type="Proteomes" id="UP000295510"/>
    </source>
</evidence>
<protein>
    <submittedName>
        <fullName evidence="6">RND family efflux transporter MFP subunit</fullName>
    </submittedName>
</protein>
<keyword evidence="2" id="KW-0175">Coiled coil</keyword>
<evidence type="ECO:0000256" key="3">
    <source>
        <dbReference type="SAM" id="SignalP"/>
    </source>
</evidence>
<feature type="signal peptide" evidence="3">
    <location>
        <begin position="1"/>
        <end position="30"/>
    </location>
</feature>
<dbReference type="Pfam" id="PF25917">
    <property type="entry name" value="BSH_RND"/>
    <property type="match status" value="1"/>
</dbReference>
<keyword evidence="3" id="KW-0732">Signal</keyword>
<evidence type="ECO:0000259" key="5">
    <source>
        <dbReference type="Pfam" id="PF25975"/>
    </source>
</evidence>
<dbReference type="Gene3D" id="2.40.50.100">
    <property type="match status" value="1"/>
</dbReference>